<keyword evidence="3 6" id="KW-1133">Transmembrane helix</keyword>
<organism evidence="8">
    <name type="scientific">Guillardia theta (strain CCMP2712)</name>
    <name type="common">Cryptophyte</name>
    <dbReference type="NCBI Taxonomy" id="905079"/>
    <lineage>
        <taxon>Eukaryota</taxon>
        <taxon>Cryptophyceae</taxon>
        <taxon>Pyrenomonadales</taxon>
        <taxon>Geminigeraceae</taxon>
        <taxon>Guillardia</taxon>
    </lineage>
</organism>
<evidence type="ECO:0000259" key="7">
    <source>
        <dbReference type="Pfam" id="PF00520"/>
    </source>
</evidence>
<dbReference type="PANTHER" id="PTHR10037">
    <property type="entry name" value="VOLTAGE-GATED CATION CHANNEL CALCIUM AND SODIUM"/>
    <property type="match status" value="1"/>
</dbReference>
<feature type="transmembrane region" description="Helical" evidence="6">
    <location>
        <begin position="282"/>
        <end position="311"/>
    </location>
</feature>
<dbReference type="STRING" id="905079.L1JP55"/>
<protein>
    <recommendedName>
        <fullName evidence="7">Ion transport domain-containing protein</fullName>
    </recommendedName>
</protein>
<name>L1JP55_GUITC</name>
<dbReference type="PaxDb" id="55529-EKX49828"/>
<keyword evidence="2 6" id="KW-0812">Transmembrane</keyword>
<dbReference type="Gene3D" id="1.10.287.70">
    <property type="match status" value="1"/>
</dbReference>
<keyword evidence="5" id="KW-0175">Coiled coil</keyword>
<sequence>MAFVMRRMHVKQAKAGAQESLEALEATATQKMLLETNFRIADIEGILYDEVLEKMSAERRFQKRRVILTRDKMMFCRENDAHVKEFIPLAEIALNGERSSTSAQDSRMDLLNEDSPGAIYDINTEKDGFNSGRTFTFRLCKEQKRERARAGSTAFQRFQAKVAAFYSSNAVQGFVAVLIFANFIANAIESEIKPAEGTQVAKNFSTLDLIFTILFTIELCLNLLASWFWPFVQDGWSMFDLVVVTVSLLALVLSELPGVNVLRLMRAFRVMRLFGRLASLRLIINSLCSSIVPVLNAFLIMLLITSIYAILAVNFFGSTSPEYFGTFTAALLTMFQVCTVDPAQAKMKGMPAVFFVSFIVIVGWTLLQVVVAVLLDNFTAAADREKERIMQIKAEKNNQKALDIDDSNTVNFSKLREGLRKFKVELEEDGGGWMEEEEEDREI</sequence>
<dbReference type="Pfam" id="PF00520">
    <property type="entry name" value="Ion_trans"/>
    <property type="match status" value="1"/>
</dbReference>
<dbReference type="OrthoDB" id="10267833at2759"/>
<evidence type="ECO:0000256" key="2">
    <source>
        <dbReference type="ARBA" id="ARBA00022692"/>
    </source>
</evidence>
<keyword evidence="10" id="KW-1185">Reference proteome</keyword>
<dbReference type="OMA" id="MSYHENT"/>
<evidence type="ECO:0000313" key="9">
    <source>
        <dbReference type="EnsemblProtists" id="EKX49828"/>
    </source>
</evidence>
<dbReference type="HOGENOM" id="CLU_618881_0_0_1"/>
<dbReference type="SUPFAM" id="SSF81324">
    <property type="entry name" value="Voltage-gated potassium channels"/>
    <property type="match status" value="1"/>
</dbReference>
<feature type="coiled-coil region" evidence="5">
    <location>
        <begin position="375"/>
        <end position="402"/>
    </location>
</feature>
<gene>
    <name evidence="8" type="ORF">GUITHDRAFT_104223</name>
</gene>
<dbReference type="GeneID" id="17306700"/>
<dbReference type="eggNOG" id="KOG2301">
    <property type="taxonomic scope" value="Eukaryota"/>
</dbReference>
<evidence type="ECO:0000256" key="1">
    <source>
        <dbReference type="ARBA" id="ARBA00004141"/>
    </source>
</evidence>
<evidence type="ECO:0000256" key="3">
    <source>
        <dbReference type="ARBA" id="ARBA00022989"/>
    </source>
</evidence>
<dbReference type="GO" id="GO:0005248">
    <property type="term" value="F:voltage-gated sodium channel activity"/>
    <property type="evidence" value="ECO:0007669"/>
    <property type="project" value="TreeGrafter"/>
</dbReference>
<reference evidence="8 10" key="1">
    <citation type="journal article" date="2012" name="Nature">
        <title>Algal genomes reveal evolutionary mosaicism and the fate of nucleomorphs.</title>
        <authorList>
            <consortium name="DOE Joint Genome Institute"/>
            <person name="Curtis B.A."/>
            <person name="Tanifuji G."/>
            <person name="Burki F."/>
            <person name="Gruber A."/>
            <person name="Irimia M."/>
            <person name="Maruyama S."/>
            <person name="Arias M.C."/>
            <person name="Ball S.G."/>
            <person name="Gile G.H."/>
            <person name="Hirakawa Y."/>
            <person name="Hopkins J.F."/>
            <person name="Kuo A."/>
            <person name="Rensing S.A."/>
            <person name="Schmutz J."/>
            <person name="Symeonidi A."/>
            <person name="Elias M."/>
            <person name="Eveleigh R.J."/>
            <person name="Herman E.K."/>
            <person name="Klute M.J."/>
            <person name="Nakayama T."/>
            <person name="Obornik M."/>
            <person name="Reyes-Prieto A."/>
            <person name="Armbrust E.V."/>
            <person name="Aves S.J."/>
            <person name="Beiko R.G."/>
            <person name="Coutinho P."/>
            <person name="Dacks J.B."/>
            <person name="Durnford D.G."/>
            <person name="Fast N.M."/>
            <person name="Green B.R."/>
            <person name="Grisdale C.J."/>
            <person name="Hempel F."/>
            <person name="Henrissat B."/>
            <person name="Hoppner M.P."/>
            <person name="Ishida K."/>
            <person name="Kim E."/>
            <person name="Koreny L."/>
            <person name="Kroth P.G."/>
            <person name="Liu Y."/>
            <person name="Malik S.B."/>
            <person name="Maier U.G."/>
            <person name="McRose D."/>
            <person name="Mock T."/>
            <person name="Neilson J.A."/>
            <person name="Onodera N.T."/>
            <person name="Poole A.M."/>
            <person name="Pritham E.J."/>
            <person name="Richards T.A."/>
            <person name="Rocap G."/>
            <person name="Roy S.W."/>
            <person name="Sarai C."/>
            <person name="Schaack S."/>
            <person name="Shirato S."/>
            <person name="Slamovits C.H."/>
            <person name="Spencer D.F."/>
            <person name="Suzuki S."/>
            <person name="Worden A.Z."/>
            <person name="Zauner S."/>
            <person name="Barry K."/>
            <person name="Bell C."/>
            <person name="Bharti A.K."/>
            <person name="Crow J.A."/>
            <person name="Grimwood J."/>
            <person name="Kramer R."/>
            <person name="Lindquist E."/>
            <person name="Lucas S."/>
            <person name="Salamov A."/>
            <person name="McFadden G.I."/>
            <person name="Lane C.E."/>
            <person name="Keeling P.J."/>
            <person name="Gray M.W."/>
            <person name="Grigoriev I.V."/>
            <person name="Archibald J.M."/>
        </authorList>
    </citation>
    <scope>NUCLEOTIDE SEQUENCE</scope>
    <source>
        <strain evidence="8 10">CCMP2712</strain>
    </source>
</reference>
<dbReference type="Gene3D" id="1.20.120.350">
    <property type="entry name" value="Voltage-gated potassium channels. Chain C"/>
    <property type="match status" value="1"/>
</dbReference>
<dbReference type="EnsemblProtists" id="EKX49828">
    <property type="protein sequence ID" value="EKX49828"/>
    <property type="gene ID" value="GUITHDRAFT_104223"/>
</dbReference>
<dbReference type="InterPro" id="IPR005821">
    <property type="entry name" value="Ion_trans_dom"/>
</dbReference>
<dbReference type="Proteomes" id="UP000011087">
    <property type="component" value="Unassembled WGS sequence"/>
</dbReference>
<dbReference type="EMBL" id="JH992980">
    <property type="protein sequence ID" value="EKX49828.1"/>
    <property type="molecule type" value="Genomic_DNA"/>
</dbReference>
<dbReference type="InterPro" id="IPR027359">
    <property type="entry name" value="Volt_channel_dom_sf"/>
</dbReference>
<proteinExistence type="predicted"/>
<reference evidence="9" key="3">
    <citation type="submission" date="2015-06" db="UniProtKB">
        <authorList>
            <consortium name="EnsemblProtists"/>
        </authorList>
    </citation>
    <scope>IDENTIFICATION</scope>
</reference>
<keyword evidence="4 6" id="KW-0472">Membrane</keyword>
<evidence type="ECO:0000256" key="4">
    <source>
        <dbReference type="ARBA" id="ARBA00023136"/>
    </source>
</evidence>
<evidence type="ECO:0000256" key="5">
    <source>
        <dbReference type="SAM" id="Coils"/>
    </source>
</evidence>
<reference evidence="10" key="2">
    <citation type="submission" date="2012-11" db="EMBL/GenBank/DDBJ databases">
        <authorList>
            <person name="Kuo A."/>
            <person name="Curtis B.A."/>
            <person name="Tanifuji G."/>
            <person name="Burki F."/>
            <person name="Gruber A."/>
            <person name="Irimia M."/>
            <person name="Maruyama S."/>
            <person name="Arias M.C."/>
            <person name="Ball S.G."/>
            <person name="Gile G.H."/>
            <person name="Hirakawa Y."/>
            <person name="Hopkins J.F."/>
            <person name="Rensing S.A."/>
            <person name="Schmutz J."/>
            <person name="Symeonidi A."/>
            <person name="Elias M."/>
            <person name="Eveleigh R.J."/>
            <person name="Herman E.K."/>
            <person name="Klute M.J."/>
            <person name="Nakayama T."/>
            <person name="Obornik M."/>
            <person name="Reyes-Prieto A."/>
            <person name="Armbrust E.V."/>
            <person name="Aves S.J."/>
            <person name="Beiko R.G."/>
            <person name="Coutinho P."/>
            <person name="Dacks J.B."/>
            <person name="Durnford D.G."/>
            <person name="Fast N.M."/>
            <person name="Green B.R."/>
            <person name="Grisdale C."/>
            <person name="Hempe F."/>
            <person name="Henrissat B."/>
            <person name="Hoppner M.P."/>
            <person name="Ishida K.-I."/>
            <person name="Kim E."/>
            <person name="Koreny L."/>
            <person name="Kroth P.G."/>
            <person name="Liu Y."/>
            <person name="Malik S.-B."/>
            <person name="Maier U.G."/>
            <person name="McRose D."/>
            <person name="Mock T."/>
            <person name="Neilson J.A."/>
            <person name="Onodera N.T."/>
            <person name="Poole A.M."/>
            <person name="Pritham E.J."/>
            <person name="Richards T.A."/>
            <person name="Rocap G."/>
            <person name="Roy S.W."/>
            <person name="Sarai C."/>
            <person name="Schaack S."/>
            <person name="Shirato S."/>
            <person name="Slamovits C.H."/>
            <person name="Spencer D.F."/>
            <person name="Suzuki S."/>
            <person name="Worden A.Z."/>
            <person name="Zauner S."/>
            <person name="Barry K."/>
            <person name="Bell C."/>
            <person name="Bharti A.K."/>
            <person name="Crow J.A."/>
            <person name="Grimwood J."/>
            <person name="Kramer R."/>
            <person name="Lindquist E."/>
            <person name="Lucas S."/>
            <person name="Salamov A."/>
            <person name="McFadden G.I."/>
            <person name="Lane C.E."/>
            <person name="Keeling P.J."/>
            <person name="Gray M.W."/>
            <person name="Grigoriev I.V."/>
            <person name="Archibald J.M."/>
        </authorList>
    </citation>
    <scope>NUCLEOTIDE SEQUENCE</scope>
    <source>
        <strain evidence="10">CCMP2712</strain>
    </source>
</reference>
<evidence type="ECO:0000313" key="8">
    <source>
        <dbReference type="EMBL" id="EKX49828.1"/>
    </source>
</evidence>
<evidence type="ECO:0000256" key="6">
    <source>
        <dbReference type="SAM" id="Phobius"/>
    </source>
</evidence>
<dbReference type="KEGG" id="gtt:GUITHDRAFT_104223"/>
<feature type="transmembrane region" description="Helical" evidence="6">
    <location>
        <begin position="241"/>
        <end position="262"/>
    </location>
</feature>
<dbReference type="GO" id="GO:0001518">
    <property type="term" value="C:voltage-gated sodium channel complex"/>
    <property type="evidence" value="ECO:0007669"/>
    <property type="project" value="TreeGrafter"/>
</dbReference>
<feature type="transmembrane region" description="Helical" evidence="6">
    <location>
        <begin position="352"/>
        <end position="375"/>
    </location>
</feature>
<accession>L1JP55</accession>
<feature type="transmembrane region" description="Helical" evidence="6">
    <location>
        <begin position="209"/>
        <end position="229"/>
    </location>
</feature>
<feature type="domain" description="Ion transport" evidence="7">
    <location>
        <begin position="172"/>
        <end position="385"/>
    </location>
</feature>
<dbReference type="InterPro" id="IPR043203">
    <property type="entry name" value="VGCC_Ca_Na"/>
</dbReference>
<feature type="transmembrane region" description="Helical" evidence="6">
    <location>
        <begin position="323"/>
        <end position="340"/>
    </location>
</feature>
<feature type="transmembrane region" description="Helical" evidence="6">
    <location>
        <begin position="170"/>
        <end position="188"/>
    </location>
</feature>
<comment type="subcellular location">
    <subcellularLocation>
        <location evidence="1">Membrane</location>
        <topology evidence="1">Multi-pass membrane protein</topology>
    </subcellularLocation>
</comment>
<evidence type="ECO:0000313" key="10">
    <source>
        <dbReference type="Proteomes" id="UP000011087"/>
    </source>
</evidence>
<dbReference type="RefSeq" id="XP_005836808.1">
    <property type="nucleotide sequence ID" value="XM_005836751.1"/>
</dbReference>
<dbReference type="AlphaFoldDB" id="L1JP55"/>
<dbReference type="PANTHER" id="PTHR10037:SF62">
    <property type="entry name" value="SODIUM CHANNEL PROTEIN 60E"/>
    <property type="match status" value="1"/>
</dbReference>